<name>A0A941J594_9BACI</name>
<proteinExistence type="predicted"/>
<organism evidence="2 3">
    <name type="scientific">Peribacillus frigoritolerans</name>
    <dbReference type="NCBI Taxonomy" id="450367"/>
    <lineage>
        <taxon>Bacteria</taxon>
        <taxon>Bacillati</taxon>
        <taxon>Bacillota</taxon>
        <taxon>Bacilli</taxon>
        <taxon>Bacillales</taxon>
        <taxon>Bacillaceae</taxon>
        <taxon>Peribacillus</taxon>
    </lineage>
</organism>
<gene>
    <name evidence="2" type="ORF">KEH51_11090</name>
</gene>
<evidence type="ECO:0000313" key="3">
    <source>
        <dbReference type="Proteomes" id="UP000680045"/>
    </source>
</evidence>
<keyword evidence="1" id="KW-1133">Transmembrane helix</keyword>
<dbReference type="Proteomes" id="UP000680045">
    <property type="component" value="Unassembled WGS sequence"/>
</dbReference>
<evidence type="ECO:0000313" key="2">
    <source>
        <dbReference type="EMBL" id="MBR8644777.1"/>
    </source>
</evidence>
<keyword evidence="1" id="KW-0812">Transmembrane</keyword>
<comment type="caution">
    <text evidence="2">The sequence shown here is derived from an EMBL/GenBank/DDBJ whole genome shotgun (WGS) entry which is preliminary data.</text>
</comment>
<dbReference type="EMBL" id="JAGTPW010000016">
    <property type="protein sequence ID" value="MBR8644777.1"/>
    <property type="molecule type" value="Genomic_DNA"/>
</dbReference>
<reference evidence="2" key="1">
    <citation type="submission" date="2021-04" db="EMBL/GenBank/DDBJ databases">
        <title>Whole genome sequencing of Enterococci isolates from hospitalized patients.</title>
        <authorList>
            <person name="Ogoti B.M."/>
            <person name="Onyambu F.G."/>
        </authorList>
    </citation>
    <scope>NUCLEOTIDE SEQUENCE</scope>
    <source>
        <strain evidence="2">242</strain>
    </source>
</reference>
<protein>
    <submittedName>
        <fullName evidence="2">Uncharacterized protein</fullName>
    </submittedName>
</protein>
<accession>A0A941J594</accession>
<sequence>MAVKTGVVVPGAVNVTVTVTGISPMLTTLSLIIVVLRVIPARFGTTDTDLIVDPAGITGANAVKGSVVSATFCTAFEPTTELTRTQSLFNGAASSRAGALKSHWQAESQDPQDLHLFSWLNFE</sequence>
<evidence type="ECO:0000256" key="1">
    <source>
        <dbReference type="SAM" id="Phobius"/>
    </source>
</evidence>
<feature type="transmembrane region" description="Helical" evidence="1">
    <location>
        <begin position="12"/>
        <end position="36"/>
    </location>
</feature>
<dbReference type="AlphaFoldDB" id="A0A941J594"/>
<keyword evidence="1" id="KW-0472">Membrane</keyword>